<dbReference type="InterPro" id="IPR018959">
    <property type="entry name" value="DUF1989"/>
</dbReference>
<protein>
    <submittedName>
        <fullName evidence="2">DUF1989 domain-containing protein</fullName>
    </submittedName>
</protein>
<dbReference type="AlphaFoldDB" id="A0A5C4M1I7"/>
<dbReference type="PANTHER" id="PTHR31527:SF0">
    <property type="entry name" value="RE64534P"/>
    <property type="match status" value="1"/>
</dbReference>
<evidence type="ECO:0000259" key="1">
    <source>
        <dbReference type="Pfam" id="PF09347"/>
    </source>
</evidence>
<dbReference type="PANTHER" id="PTHR31527">
    <property type="entry name" value="RE64534P"/>
    <property type="match status" value="1"/>
</dbReference>
<accession>A0A5C4M1I7</accession>
<dbReference type="Pfam" id="PF09347">
    <property type="entry name" value="DUF1989"/>
    <property type="match status" value="1"/>
</dbReference>
<dbReference type="EMBL" id="VDFW01000019">
    <property type="protein sequence ID" value="TNC23578.1"/>
    <property type="molecule type" value="Genomic_DNA"/>
</dbReference>
<evidence type="ECO:0000313" key="3">
    <source>
        <dbReference type="Proteomes" id="UP000305546"/>
    </source>
</evidence>
<comment type="caution">
    <text evidence="2">The sequence shown here is derived from an EMBL/GenBank/DDBJ whole genome shotgun (WGS) entry which is preliminary data.</text>
</comment>
<evidence type="ECO:0000313" key="2">
    <source>
        <dbReference type="EMBL" id="TNC23578.1"/>
    </source>
</evidence>
<organism evidence="2 3">
    <name type="scientific">Amycolatopsis alkalitolerans</name>
    <dbReference type="NCBI Taxonomy" id="2547244"/>
    <lineage>
        <taxon>Bacteria</taxon>
        <taxon>Bacillati</taxon>
        <taxon>Actinomycetota</taxon>
        <taxon>Actinomycetes</taxon>
        <taxon>Pseudonocardiales</taxon>
        <taxon>Pseudonocardiaceae</taxon>
        <taxon>Amycolatopsis</taxon>
    </lineage>
</organism>
<sequence length="233" mass="24542">MTEVLVSHEIPGGAAWSVLVRGGRELKLTALAAGANCSALLFAAGHPVDRLNVPDTLKAQMSARIHPPMVLMSDRGTALCSVTGSSLDWHDALCGHSCDAHLERFGPSSYTAGRNTWRRSARAGLLGELRKHGRGPADLHACVNFFAKAATSGDGTLTFLPGHAKAGDWVTLRAEQDVLVVLSTSPHPLDPQWTPAAVLAEIGPGDAAGDDDPSWTFRAESARALRAAKEVLA</sequence>
<gene>
    <name evidence="2" type="ORF">FG385_21370</name>
</gene>
<dbReference type="RefSeq" id="WP_139098535.1">
    <property type="nucleotide sequence ID" value="NZ_VDFW01000019.1"/>
</dbReference>
<keyword evidence="3" id="KW-1185">Reference proteome</keyword>
<proteinExistence type="predicted"/>
<dbReference type="NCBIfam" id="TIGR03425">
    <property type="entry name" value="urea_degr_2"/>
    <property type="match status" value="1"/>
</dbReference>
<name>A0A5C4M1I7_9PSEU</name>
<feature type="domain" description="DUF1989" evidence="1">
    <location>
        <begin position="9"/>
        <end position="179"/>
    </location>
</feature>
<dbReference type="InterPro" id="IPR017792">
    <property type="entry name" value="UAAP1"/>
</dbReference>
<dbReference type="OrthoDB" id="9772660at2"/>
<reference evidence="2 3" key="1">
    <citation type="submission" date="2019-06" db="EMBL/GenBank/DDBJ databases">
        <title>Amycolatopsis alkalitolerans sp. nov., isolated from Gastrodia elata Blume.</title>
        <authorList>
            <person name="Narsing Rao M.P."/>
            <person name="Li W.J."/>
        </authorList>
    </citation>
    <scope>NUCLEOTIDE SEQUENCE [LARGE SCALE GENOMIC DNA]</scope>
    <source>
        <strain evidence="2 3">SYSUP0005</strain>
    </source>
</reference>
<dbReference type="Proteomes" id="UP000305546">
    <property type="component" value="Unassembled WGS sequence"/>
</dbReference>